<dbReference type="OrthoDB" id="9813296at2"/>
<gene>
    <name evidence="1" type="ORF">DVJ77_20330</name>
</gene>
<sequence length="210" mass="21930">MLQNPFLTPPQIEGPKSRSWGRGLVFGFQGPPASVTTPANEEDADAFQQGVLAGQQAATNGLDVLTDTCVDLHKESPATADLVPAGFEAVLIGKDIVEAAFASTIVGAVLLLVDLSANATTHFDDPDKALQADAIALQQLLNDMGINDSMALFIGGGVDNTVAQCELKLTPIFRSQDAARSAALAFARPSYVVVSWRTDQSGGMTLVDSG</sequence>
<dbReference type="RefSeq" id="WP_114847364.1">
    <property type="nucleotide sequence ID" value="NZ_JBHSPE010000001.1"/>
</dbReference>
<dbReference type="AlphaFoldDB" id="A0A369UGG2"/>
<evidence type="ECO:0000313" key="1">
    <source>
        <dbReference type="EMBL" id="RDD79814.1"/>
    </source>
</evidence>
<protein>
    <submittedName>
        <fullName evidence="1">Uncharacterized protein</fullName>
    </submittedName>
</protein>
<proteinExistence type="predicted"/>
<keyword evidence="2" id="KW-1185">Reference proteome</keyword>
<name>A0A369UGG2_9GAMM</name>
<accession>A0A369UGG2</accession>
<organism evidence="1 2">
    <name type="scientific">Dyella tabacisoli</name>
    <dbReference type="NCBI Taxonomy" id="2282381"/>
    <lineage>
        <taxon>Bacteria</taxon>
        <taxon>Pseudomonadati</taxon>
        <taxon>Pseudomonadota</taxon>
        <taxon>Gammaproteobacteria</taxon>
        <taxon>Lysobacterales</taxon>
        <taxon>Rhodanobacteraceae</taxon>
        <taxon>Dyella</taxon>
    </lineage>
</organism>
<comment type="caution">
    <text evidence="1">The sequence shown here is derived from an EMBL/GenBank/DDBJ whole genome shotgun (WGS) entry which is preliminary data.</text>
</comment>
<dbReference type="Proteomes" id="UP000253782">
    <property type="component" value="Unassembled WGS sequence"/>
</dbReference>
<dbReference type="EMBL" id="QQAH01000024">
    <property type="protein sequence ID" value="RDD79814.1"/>
    <property type="molecule type" value="Genomic_DNA"/>
</dbReference>
<reference evidence="1 2" key="1">
    <citation type="submission" date="2018-07" db="EMBL/GenBank/DDBJ databases">
        <title>Dyella tabacisoli L4-6T, whole genome shotgun sequence.</title>
        <authorList>
            <person name="Zhou X.-K."/>
            <person name="Li W.-J."/>
            <person name="Duan Y.-Q."/>
        </authorList>
    </citation>
    <scope>NUCLEOTIDE SEQUENCE [LARGE SCALE GENOMIC DNA]</scope>
    <source>
        <strain evidence="1 2">L4-6</strain>
    </source>
</reference>
<evidence type="ECO:0000313" key="2">
    <source>
        <dbReference type="Proteomes" id="UP000253782"/>
    </source>
</evidence>